<proteinExistence type="predicted"/>
<evidence type="ECO:0000313" key="2">
    <source>
        <dbReference type="Proteomes" id="UP000198862"/>
    </source>
</evidence>
<accession>A0A1I1LX95</accession>
<keyword evidence="2" id="KW-1185">Reference proteome</keyword>
<dbReference type="RefSeq" id="WP_091984264.1">
    <property type="nucleotide sequence ID" value="NZ_FOLO01000018.1"/>
</dbReference>
<dbReference type="STRING" id="1123010.SAMN02745724_02508"/>
<gene>
    <name evidence="1" type="ORF">SAMN02745724_02508</name>
</gene>
<dbReference type="EMBL" id="FOLO01000018">
    <property type="protein sequence ID" value="SFC77721.1"/>
    <property type="molecule type" value="Genomic_DNA"/>
</dbReference>
<sequence>MNNKAKKILLARKFTSIEYMSEYVQYFNEMVDALIVGMSEFKHLYQQNPTLDPDNFEDWENRGLPNLQRGAKNAKECLERAKNGSLTGISSSAGNLRGLSKDVDNIGGFGQWWQHIDKKFADAFDSALNKAQITGNNIDYTISGYWDNDEILDEEITGTIDEDELLNYLKTSEKIKDIS</sequence>
<dbReference type="Proteomes" id="UP000198862">
    <property type="component" value="Unassembled WGS sequence"/>
</dbReference>
<organism evidence="1 2">
    <name type="scientific">Pseudoalteromonas denitrificans DSM 6059</name>
    <dbReference type="NCBI Taxonomy" id="1123010"/>
    <lineage>
        <taxon>Bacteria</taxon>
        <taxon>Pseudomonadati</taxon>
        <taxon>Pseudomonadota</taxon>
        <taxon>Gammaproteobacteria</taxon>
        <taxon>Alteromonadales</taxon>
        <taxon>Pseudoalteromonadaceae</taxon>
        <taxon>Pseudoalteromonas</taxon>
    </lineage>
</organism>
<name>A0A1I1LX95_9GAMM</name>
<protein>
    <submittedName>
        <fullName evidence="1">Uncharacterized protein</fullName>
    </submittedName>
</protein>
<evidence type="ECO:0000313" key="1">
    <source>
        <dbReference type="EMBL" id="SFC77721.1"/>
    </source>
</evidence>
<reference evidence="1 2" key="1">
    <citation type="submission" date="2016-10" db="EMBL/GenBank/DDBJ databases">
        <authorList>
            <person name="de Groot N.N."/>
        </authorList>
    </citation>
    <scope>NUCLEOTIDE SEQUENCE [LARGE SCALE GENOMIC DNA]</scope>
    <source>
        <strain evidence="1 2">DSM 6059</strain>
    </source>
</reference>
<dbReference type="OrthoDB" id="5706508at2"/>
<dbReference type="AlphaFoldDB" id="A0A1I1LX95"/>